<dbReference type="InterPro" id="IPR002937">
    <property type="entry name" value="Amino_oxidase"/>
</dbReference>
<dbReference type="AlphaFoldDB" id="A0A9X3BSK5"/>
<accession>A0A9X3BSK5</accession>
<evidence type="ECO:0000313" key="3">
    <source>
        <dbReference type="Proteomes" id="UP001140272"/>
    </source>
</evidence>
<dbReference type="Gene3D" id="3.50.50.60">
    <property type="entry name" value="FAD/NAD(P)-binding domain"/>
    <property type="match status" value="1"/>
</dbReference>
<sequence length="471" mass="53466">MPAAAGTVAVERSPLIIGAGPAGLSAGLELTRRGVTPRIVESTGGIGGLARTQVDGDWRIDPGGHRFFTRSEEVSDLWRSLLPEDQWLVVPRSSAMLVNNRYVRYPLMGRDLLSQLALGDVVRGAGGFAWARFRRQTRIQPRQSSFKEWGTTEFGRHWYEMFFDGYVRKTWLADPENIASDWANQRIKPIGWQLSKHEQAADQDVFRYPRCGPGQLWEAAASRLADSGVDITLNAMATAARYNGRTWTVETDRGDVLTGDALFSSMPLRMLVTMLDPAPPAHILAVADQLRHRSLITVAVALHKHYDIPYNWVYTPGPNFHAGRIQNYRRWSQDLCPKGFNGTYLGFEYFLLPDQDLWLANEHGLGAIVEHDLHQLGFKNPQIEKVMVTRSKFAYPIHDPARDRSVVRIRDYLREHYPSLHPIGRNGMHHYDNQDHAMLSAIRSVGKYFGENVDPWQVNTDLSYHEQGLRR</sequence>
<dbReference type="SUPFAM" id="SSF51905">
    <property type="entry name" value="FAD/NAD(P)-binding domain"/>
    <property type="match status" value="1"/>
</dbReference>
<dbReference type="GO" id="GO:0016491">
    <property type="term" value="F:oxidoreductase activity"/>
    <property type="evidence" value="ECO:0007669"/>
    <property type="project" value="InterPro"/>
</dbReference>
<organism evidence="2 3">
    <name type="scientific">Mycolicibacterium rufum</name>
    <dbReference type="NCBI Taxonomy" id="318424"/>
    <lineage>
        <taxon>Bacteria</taxon>
        <taxon>Bacillati</taxon>
        <taxon>Actinomycetota</taxon>
        <taxon>Actinomycetes</taxon>
        <taxon>Mycobacteriales</taxon>
        <taxon>Mycobacteriaceae</taxon>
        <taxon>Mycolicibacterium</taxon>
    </lineage>
</organism>
<proteinExistence type="predicted"/>
<dbReference type="GO" id="GO:0008767">
    <property type="term" value="F:UDP-galactopyranose mutase activity"/>
    <property type="evidence" value="ECO:0007669"/>
    <property type="project" value="TreeGrafter"/>
</dbReference>
<reference evidence="2" key="1">
    <citation type="submission" date="2020-07" db="EMBL/GenBank/DDBJ databases">
        <authorList>
            <person name="Pettersson B.M.F."/>
            <person name="Behra P.R.K."/>
            <person name="Ramesh M."/>
            <person name="Das S."/>
            <person name="Dasgupta S."/>
            <person name="Kirsebom L.A."/>
        </authorList>
    </citation>
    <scope>NUCLEOTIDE SEQUENCE</scope>
    <source>
        <strain evidence="2">DSM 45406</strain>
    </source>
</reference>
<dbReference type="PANTHER" id="PTHR21197">
    <property type="entry name" value="UDP-GALACTOPYRANOSE MUTASE"/>
    <property type="match status" value="1"/>
</dbReference>
<dbReference type="GO" id="GO:0005829">
    <property type="term" value="C:cytosol"/>
    <property type="evidence" value="ECO:0007669"/>
    <property type="project" value="TreeGrafter"/>
</dbReference>
<evidence type="ECO:0000259" key="1">
    <source>
        <dbReference type="Pfam" id="PF01593"/>
    </source>
</evidence>
<gene>
    <name evidence="2" type="ORF">H7H73_27270</name>
</gene>
<evidence type="ECO:0000313" key="2">
    <source>
        <dbReference type="EMBL" id="MCV7073465.1"/>
    </source>
</evidence>
<comment type="caution">
    <text evidence="2">The sequence shown here is derived from an EMBL/GenBank/DDBJ whole genome shotgun (WGS) entry which is preliminary data.</text>
</comment>
<feature type="domain" description="Amine oxidase" evidence="1">
    <location>
        <begin position="22"/>
        <end position="292"/>
    </location>
</feature>
<dbReference type="Pfam" id="PF01593">
    <property type="entry name" value="Amino_oxidase"/>
    <property type="match status" value="1"/>
</dbReference>
<dbReference type="GO" id="GO:0050660">
    <property type="term" value="F:flavin adenine dinucleotide binding"/>
    <property type="evidence" value="ECO:0007669"/>
    <property type="project" value="TreeGrafter"/>
</dbReference>
<dbReference type="PANTHER" id="PTHR21197:SF0">
    <property type="entry name" value="UDP-GALACTOPYRANOSE MUTASE"/>
    <property type="match status" value="1"/>
</dbReference>
<dbReference type="NCBIfam" id="NF005547">
    <property type="entry name" value="PRK07208.1-3"/>
    <property type="match status" value="1"/>
</dbReference>
<dbReference type="EMBL" id="JACKRN010000872">
    <property type="protein sequence ID" value="MCV7073465.1"/>
    <property type="molecule type" value="Genomic_DNA"/>
</dbReference>
<name>A0A9X3BSK5_9MYCO</name>
<reference evidence="2" key="2">
    <citation type="journal article" date="2022" name="BMC Genomics">
        <title>Comparative genome analysis of mycobacteria focusing on tRNA and non-coding RNA.</title>
        <authorList>
            <person name="Behra P.R.K."/>
            <person name="Pettersson B.M.F."/>
            <person name="Ramesh M."/>
            <person name="Das S."/>
            <person name="Dasgupta S."/>
            <person name="Kirsebom L.A."/>
        </authorList>
    </citation>
    <scope>NUCLEOTIDE SEQUENCE</scope>
    <source>
        <strain evidence="2">DSM 45406</strain>
    </source>
</reference>
<dbReference type="InterPro" id="IPR036188">
    <property type="entry name" value="FAD/NAD-bd_sf"/>
</dbReference>
<dbReference type="Proteomes" id="UP001140272">
    <property type="component" value="Unassembled WGS sequence"/>
</dbReference>
<protein>
    <submittedName>
        <fullName evidence="2">FAD-dependent oxidoreductase</fullName>
    </submittedName>
</protein>